<dbReference type="Proteomes" id="UP000719412">
    <property type="component" value="Unassembled WGS sequence"/>
</dbReference>
<proteinExistence type="predicted"/>
<feature type="compositionally biased region" description="Basic and acidic residues" evidence="1">
    <location>
        <begin position="167"/>
        <end position="180"/>
    </location>
</feature>
<gene>
    <name evidence="2" type="ORF">GEV33_004192</name>
</gene>
<reference evidence="2" key="2">
    <citation type="submission" date="2021-08" db="EMBL/GenBank/DDBJ databases">
        <authorList>
            <person name="Eriksson T."/>
        </authorList>
    </citation>
    <scope>NUCLEOTIDE SEQUENCE</scope>
    <source>
        <strain evidence="2">Stoneville</strain>
        <tissue evidence="2">Whole head</tissue>
    </source>
</reference>
<accession>A0A8J6HPZ6</accession>
<dbReference type="EMBL" id="JABDTM020017104">
    <property type="protein sequence ID" value="KAH0818599.1"/>
    <property type="molecule type" value="Genomic_DNA"/>
</dbReference>
<comment type="caution">
    <text evidence="2">The sequence shown here is derived from an EMBL/GenBank/DDBJ whole genome shotgun (WGS) entry which is preliminary data.</text>
</comment>
<evidence type="ECO:0000256" key="1">
    <source>
        <dbReference type="SAM" id="MobiDB-lite"/>
    </source>
</evidence>
<evidence type="ECO:0000313" key="2">
    <source>
        <dbReference type="EMBL" id="KAH0818599.1"/>
    </source>
</evidence>
<protein>
    <submittedName>
        <fullName evidence="2">Uncharacterized protein</fullName>
    </submittedName>
</protein>
<feature type="region of interest" description="Disordered" evidence="1">
    <location>
        <begin position="141"/>
        <end position="207"/>
    </location>
</feature>
<dbReference type="AlphaFoldDB" id="A0A8J6HPZ6"/>
<reference evidence="2" key="1">
    <citation type="journal article" date="2020" name="J Insects Food Feed">
        <title>The yellow mealworm (Tenebrio molitor) genome: a resource for the emerging insects as food and feed industry.</title>
        <authorList>
            <person name="Eriksson T."/>
            <person name="Andere A."/>
            <person name="Kelstrup H."/>
            <person name="Emery V."/>
            <person name="Picard C."/>
        </authorList>
    </citation>
    <scope>NUCLEOTIDE SEQUENCE</scope>
    <source>
        <strain evidence="2">Stoneville</strain>
        <tissue evidence="2">Whole head</tissue>
    </source>
</reference>
<evidence type="ECO:0000313" key="3">
    <source>
        <dbReference type="Proteomes" id="UP000719412"/>
    </source>
</evidence>
<sequence>MRASIIVHKHELISYEWGEGYNMWFHYRCYISVRIKCSSRRFANVPERALGPRLPVPAATNLREKGKRYKGGTDAIFGGSRLVLGRGLRPNPATGAGEPVEEDRSGWEIVQEELQPYVAADLGFLHEGHRPYASADHFRHPVGPASSPRISPESRTSYRTVPGRGTRVQEHLVSGKEGSRGGRTPRTFRGYGRRDRPAAEEGLGGPSSSSLFLGLSNLISSLRPGSTGCEFSGTTTGFGHDGAAECLISWRAGKNVPYDICIRLFG</sequence>
<keyword evidence="3" id="KW-1185">Reference proteome</keyword>
<name>A0A8J6HPZ6_TENMO</name>
<organism evidence="2 3">
    <name type="scientific">Tenebrio molitor</name>
    <name type="common">Yellow mealworm beetle</name>
    <dbReference type="NCBI Taxonomy" id="7067"/>
    <lineage>
        <taxon>Eukaryota</taxon>
        <taxon>Metazoa</taxon>
        <taxon>Ecdysozoa</taxon>
        <taxon>Arthropoda</taxon>
        <taxon>Hexapoda</taxon>
        <taxon>Insecta</taxon>
        <taxon>Pterygota</taxon>
        <taxon>Neoptera</taxon>
        <taxon>Endopterygota</taxon>
        <taxon>Coleoptera</taxon>
        <taxon>Polyphaga</taxon>
        <taxon>Cucujiformia</taxon>
        <taxon>Tenebrionidae</taxon>
        <taxon>Tenebrio</taxon>
    </lineage>
</organism>